<comment type="induction">
    <text evidence="2">Expressed only in the forespore compartment of sporulating cells.</text>
</comment>
<evidence type="ECO:0000313" key="3">
    <source>
        <dbReference type="EMBL" id="SHE98973.1"/>
    </source>
</evidence>
<dbReference type="InterPro" id="IPR017525">
    <property type="entry name" value="SspI"/>
</dbReference>
<gene>
    <name evidence="2" type="primary">sspI</name>
    <name evidence="3" type="ORF">SAMN02745195_01595</name>
</gene>
<name>A0A1M4Y078_9THEO</name>
<accession>A0A1M4Y078</accession>
<keyword evidence="1 2" id="KW-0749">Sporulation</keyword>
<dbReference type="RefSeq" id="WP_072968927.1">
    <property type="nucleotide sequence ID" value="NZ_FQUR01000012.1"/>
</dbReference>
<sequence length="66" mass="7443">MDIKKAVLKNLKGRTKEEIKGFIQEVVDSKEENAIPGLGVIFEATWGKMTDEEKDSMMNLIMRGIS</sequence>
<dbReference type="NCBIfam" id="TIGR03092">
    <property type="entry name" value="SASP_sspI"/>
    <property type="match status" value="1"/>
</dbReference>
<comment type="subcellular location">
    <subcellularLocation>
        <location evidence="2">Spore core</location>
    </subcellularLocation>
</comment>
<dbReference type="AlphaFoldDB" id="A0A1M4Y078"/>
<evidence type="ECO:0000256" key="2">
    <source>
        <dbReference type="HAMAP-Rule" id="MF_00669"/>
    </source>
</evidence>
<evidence type="ECO:0000256" key="1">
    <source>
        <dbReference type="ARBA" id="ARBA00022969"/>
    </source>
</evidence>
<proteinExistence type="evidence at transcript level"/>
<dbReference type="Proteomes" id="UP000184127">
    <property type="component" value="Unassembled WGS sequence"/>
</dbReference>
<dbReference type="HAMAP" id="MF_00669">
    <property type="entry name" value="SspI"/>
    <property type="match status" value="1"/>
</dbReference>
<dbReference type="GO" id="GO:0030435">
    <property type="term" value="P:sporulation resulting in formation of a cellular spore"/>
    <property type="evidence" value="ECO:0007669"/>
    <property type="project" value="UniProtKB-KW"/>
</dbReference>
<evidence type="ECO:0000313" key="4">
    <source>
        <dbReference type="Proteomes" id="UP000184127"/>
    </source>
</evidence>
<dbReference type="EMBL" id="FQUR01000012">
    <property type="protein sequence ID" value="SHE98973.1"/>
    <property type="molecule type" value="Genomic_DNA"/>
</dbReference>
<dbReference type="GO" id="GO:0030436">
    <property type="term" value="P:asexual sporulation"/>
    <property type="evidence" value="ECO:0007669"/>
    <property type="project" value="UniProtKB-UniRule"/>
</dbReference>
<organism evidence="3 4">
    <name type="scientific">Thermoanaerobacter uzonensis DSM 18761</name>
    <dbReference type="NCBI Taxonomy" id="1123369"/>
    <lineage>
        <taxon>Bacteria</taxon>
        <taxon>Bacillati</taxon>
        <taxon>Bacillota</taxon>
        <taxon>Clostridia</taxon>
        <taxon>Thermoanaerobacterales</taxon>
        <taxon>Thermoanaerobacteraceae</taxon>
        <taxon>Thermoanaerobacter</taxon>
    </lineage>
</organism>
<keyword evidence="4" id="KW-1185">Reference proteome</keyword>
<dbReference type="Pfam" id="PF14098">
    <property type="entry name" value="SSPI"/>
    <property type="match status" value="1"/>
</dbReference>
<protein>
    <recommendedName>
        <fullName evidence="2">Small, acid-soluble spore protein I</fullName>
        <shortName evidence="2">SASP I</shortName>
    </recommendedName>
</protein>
<comment type="similarity">
    <text evidence="2">Belongs to the SspI family.</text>
</comment>
<reference evidence="4" key="1">
    <citation type="submission" date="2016-11" db="EMBL/GenBank/DDBJ databases">
        <authorList>
            <person name="Varghese N."/>
            <person name="Submissions S."/>
        </authorList>
    </citation>
    <scope>NUCLEOTIDE SEQUENCE [LARGE SCALE GENOMIC DNA]</scope>
    <source>
        <strain evidence="4">DSM 18761</strain>
    </source>
</reference>